<dbReference type="STRING" id="679926.Mpet_0983"/>
<dbReference type="eggNOG" id="arCOG04149">
    <property type="taxonomic scope" value="Archaea"/>
</dbReference>
<dbReference type="AlphaFoldDB" id="E1RK27"/>
<dbReference type="PANTHER" id="PTHR12746:SF2">
    <property type="entry name" value="60S RIBOSOMAL EXPORT PROTEIN NMD3"/>
    <property type="match status" value="1"/>
</dbReference>
<dbReference type="HOGENOM" id="CLU_065087_0_0_2"/>
<accession>E1RK27</accession>
<dbReference type="InterPro" id="IPR039768">
    <property type="entry name" value="Nmd3"/>
</dbReference>
<reference evidence="2 3" key="1">
    <citation type="journal article" date="2010" name="Stand. Genomic Sci.">
        <title>Complete genome sequence of Methanoplanus petrolearius type strain (SEBR 4847).</title>
        <authorList>
            <person name="Brambilla E."/>
            <person name="Djao O.D."/>
            <person name="Daligault H."/>
            <person name="Lapidus A."/>
            <person name="Lucas S."/>
            <person name="Hammon N."/>
            <person name="Nolan M."/>
            <person name="Tice H."/>
            <person name="Cheng J.F."/>
            <person name="Han C."/>
            <person name="Tapia R."/>
            <person name="Goodwin L."/>
            <person name="Pitluck S."/>
            <person name="Liolios K."/>
            <person name="Ivanova N."/>
            <person name="Mavromatis K."/>
            <person name="Mikhailova N."/>
            <person name="Pati A."/>
            <person name="Chen A."/>
            <person name="Palaniappan K."/>
            <person name="Land M."/>
            <person name="Hauser L."/>
            <person name="Chang Y.J."/>
            <person name="Jeffries C.D."/>
            <person name="Rohde M."/>
            <person name="Spring S."/>
            <person name="Sikorski J."/>
            <person name="Goker M."/>
            <person name="Woyke T."/>
            <person name="Bristow J."/>
            <person name="Eisen J.A."/>
            <person name="Markowitz V."/>
            <person name="Hugenholtz P."/>
            <person name="Kyrpides N.C."/>
            <person name="Klenk H.P."/>
        </authorList>
    </citation>
    <scope>NUCLEOTIDE SEQUENCE [LARGE SCALE GENOMIC DNA]</scope>
    <source>
        <strain evidence="3">DSM 11571 / OCM 486 / SEBR 4847</strain>
    </source>
</reference>
<keyword evidence="3" id="KW-1185">Reference proteome</keyword>
<dbReference type="KEGG" id="mpi:Mpet_0983"/>
<name>E1RK27_METP4</name>
<dbReference type="EMBL" id="CP002117">
    <property type="protein sequence ID" value="ADN35750.1"/>
    <property type="molecule type" value="Genomic_DNA"/>
</dbReference>
<dbReference type="Proteomes" id="UP000006565">
    <property type="component" value="Chromosome"/>
</dbReference>
<dbReference type="Pfam" id="PF04981">
    <property type="entry name" value="NMD3"/>
    <property type="match status" value="1"/>
</dbReference>
<evidence type="ECO:0000313" key="2">
    <source>
        <dbReference type="EMBL" id="ADN35750.1"/>
    </source>
</evidence>
<dbReference type="RefSeq" id="WP_013328928.1">
    <property type="nucleotide sequence ID" value="NC_014507.1"/>
</dbReference>
<sequence>MDIKQNICPKCGRPTEEGLCSNCRVEETEWMICQPRVQCTQCPTCGSLKTGSIWTDSHLERESLIGELAMSGVKLHEDVEDIKVTLSHHDPTPNRTSVKVTVEATLYGIQVEQSCNILIVWIGEQCDRCSRLSGNYYAGVIQVRADGRKPDDWEKAKAIEIAYTVEDSCQNSGDRLSFITKTEETRDGVDIVISSHTIGESIAKEIKNRLGGKYSRHPKLIGEKNGKQVYRITYPVRLPKFRRGDILEIGKEYFELRSNESGNMKLFDLQNGEIRYVNENEPARLVGNVLDSETAFVAYRENDTFGMLDPKTYVNIECIRRPWLEVTEGTEVRFIRDREKDAIILLG</sequence>
<dbReference type="OrthoDB" id="15051at2157"/>
<evidence type="ECO:0000313" key="3">
    <source>
        <dbReference type="Proteomes" id="UP000006565"/>
    </source>
</evidence>
<organism evidence="2 3">
    <name type="scientific">Methanolacinia petrolearia (strain DSM 11571 / OCM 486 / SEBR 4847)</name>
    <name type="common">Methanoplanus petrolearius</name>
    <dbReference type="NCBI Taxonomy" id="679926"/>
    <lineage>
        <taxon>Archaea</taxon>
        <taxon>Methanobacteriati</taxon>
        <taxon>Methanobacteriota</taxon>
        <taxon>Stenosarchaea group</taxon>
        <taxon>Methanomicrobia</taxon>
        <taxon>Methanomicrobiales</taxon>
        <taxon>Methanomicrobiaceae</taxon>
        <taxon>Methanolacinia</taxon>
    </lineage>
</organism>
<dbReference type="GeneID" id="9743446"/>
<feature type="domain" description="Nmd3 N-terminal" evidence="1">
    <location>
        <begin position="8"/>
        <end position="238"/>
    </location>
</feature>
<dbReference type="InterPro" id="IPR007064">
    <property type="entry name" value="Nmd3_N"/>
</dbReference>
<proteinExistence type="predicted"/>
<gene>
    <name evidence="2" type="ordered locus">Mpet_0983</name>
</gene>
<protein>
    <submittedName>
        <fullName evidence="2">NMD3 family protein</fullName>
    </submittedName>
</protein>
<dbReference type="PANTHER" id="PTHR12746">
    <property type="entry name" value="NONSENSE-MEDIATED MRNA DECAY PROTEIN 3"/>
    <property type="match status" value="1"/>
</dbReference>
<dbReference type="GO" id="GO:0043023">
    <property type="term" value="F:ribosomal large subunit binding"/>
    <property type="evidence" value="ECO:0007669"/>
    <property type="project" value="InterPro"/>
</dbReference>
<dbReference type="GO" id="GO:0005737">
    <property type="term" value="C:cytoplasm"/>
    <property type="evidence" value="ECO:0007669"/>
    <property type="project" value="TreeGrafter"/>
</dbReference>
<evidence type="ECO:0000259" key="1">
    <source>
        <dbReference type="Pfam" id="PF04981"/>
    </source>
</evidence>